<sequence>MNSSDPRHFFESDAAQSKRERREAKSSNKFGNPIALKSKIAAACVDPHSPSNSVFVAETAGSVRRINVNEEGSKTVYRGPSAPITCVAVGGPGNRIVFAGSWDKNVWSWDIETRQPGRKFEGHSDFVKAVLCTRIAEKEVLITGGADKKIMVWDIASGTRLHVLQDPVTTMLAVQSLATDPVLSSEDEIVLVSAGSDPQIRRWKIRLASWEQLADVEPGTPSVERRTINVHETGVYKVVFDDLGDEVDLWTASADGSAKCLSRGKAFTPEDTFEHGDHVRAVAVTDQWVITAGRDEDLKVWDRTAGSIYCSLGGHHDEVTDLLLLESGHGQDQRLVSVSIDGTVRTWPLDQAGLDAAVQEQAKSATNGIGEGNVEEEPKNLLTIEEEAELAELMDD</sequence>
<dbReference type="PROSITE" id="PS00678">
    <property type="entry name" value="WD_REPEATS_1"/>
    <property type="match status" value="1"/>
</dbReference>
<dbReference type="GO" id="GO:0043130">
    <property type="term" value="F:ubiquitin binding"/>
    <property type="evidence" value="ECO:0007669"/>
    <property type="project" value="TreeGrafter"/>
</dbReference>
<dbReference type="InterPro" id="IPR019775">
    <property type="entry name" value="WD40_repeat_CS"/>
</dbReference>
<dbReference type="Pfam" id="PF00400">
    <property type="entry name" value="WD40"/>
    <property type="match status" value="4"/>
</dbReference>
<dbReference type="SUPFAM" id="SSF50978">
    <property type="entry name" value="WD40 repeat-like"/>
    <property type="match status" value="1"/>
</dbReference>
<protein>
    <submittedName>
        <fullName evidence="5">Uncharacterized protein</fullName>
    </submittedName>
</protein>
<dbReference type="PANTHER" id="PTHR22847:SF681">
    <property type="entry name" value="F-BOX PROTEIN MET30"/>
    <property type="match status" value="1"/>
</dbReference>
<dbReference type="InterPro" id="IPR001680">
    <property type="entry name" value="WD40_rpt"/>
</dbReference>
<reference evidence="5" key="1">
    <citation type="submission" date="2014-12" db="EMBL/GenBank/DDBJ databases">
        <title>Genome Sequence of Valsa Canker Pathogens Uncovers a Specific Adaption of Colonization on Woody Bark.</title>
        <authorList>
            <person name="Yin Z."/>
            <person name="Liu H."/>
            <person name="Gao X."/>
            <person name="Li Z."/>
            <person name="Song N."/>
            <person name="Ke X."/>
            <person name="Dai Q."/>
            <person name="Wu Y."/>
            <person name="Sun Y."/>
            <person name="Xu J.-R."/>
            <person name="Kang Z.K."/>
            <person name="Wang L."/>
            <person name="Huang L."/>
        </authorList>
    </citation>
    <scope>NUCLEOTIDE SEQUENCE [LARGE SCALE GENOMIC DNA]</scope>
    <source>
        <strain evidence="5">03-8</strain>
    </source>
</reference>
<dbReference type="OrthoDB" id="6262491at2759"/>
<dbReference type="GO" id="GO:0000209">
    <property type="term" value="P:protein polyubiquitination"/>
    <property type="evidence" value="ECO:0007669"/>
    <property type="project" value="TreeGrafter"/>
</dbReference>
<dbReference type="PROSITE" id="PS50082">
    <property type="entry name" value="WD_REPEATS_2"/>
    <property type="match status" value="2"/>
</dbReference>
<keyword evidence="2" id="KW-0677">Repeat</keyword>
<evidence type="ECO:0000313" key="6">
    <source>
        <dbReference type="Proteomes" id="UP000078559"/>
    </source>
</evidence>
<dbReference type="SMART" id="SM00320">
    <property type="entry name" value="WD40"/>
    <property type="match status" value="6"/>
</dbReference>
<keyword evidence="1 3" id="KW-0853">WD repeat</keyword>
<dbReference type="InterPro" id="IPR015943">
    <property type="entry name" value="WD40/YVTN_repeat-like_dom_sf"/>
</dbReference>
<dbReference type="InterPro" id="IPR020472">
    <property type="entry name" value="WD40_PAC1"/>
</dbReference>
<dbReference type="SMR" id="A0A194VVL1"/>
<accession>A0A194VVL1</accession>
<name>A0A194VVL1_CYTMA</name>
<dbReference type="PRINTS" id="PR00320">
    <property type="entry name" value="GPROTEINBRPT"/>
</dbReference>
<evidence type="ECO:0000256" key="1">
    <source>
        <dbReference type="ARBA" id="ARBA00022574"/>
    </source>
</evidence>
<dbReference type="InterPro" id="IPR036322">
    <property type="entry name" value="WD40_repeat_dom_sf"/>
</dbReference>
<gene>
    <name evidence="5" type="ORF">VM1G_03356</name>
</gene>
<feature type="region of interest" description="Disordered" evidence="4">
    <location>
        <begin position="1"/>
        <end position="30"/>
    </location>
</feature>
<feature type="compositionally biased region" description="Basic and acidic residues" evidence="4">
    <location>
        <begin position="1"/>
        <end position="26"/>
    </location>
</feature>
<dbReference type="GO" id="GO:0043224">
    <property type="term" value="C:nuclear SCF ubiquitin ligase complex"/>
    <property type="evidence" value="ECO:0007669"/>
    <property type="project" value="TreeGrafter"/>
</dbReference>
<evidence type="ECO:0000256" key="4">
    <source>
        <dbReference type="SAM" id="MobiDB-lite"/>
    </source>
</evidence>
<dbReference type="Proteomes" id="UP000078559">
    <property type="component" value="Chromosome 3"/>
</dbReference>
<proteinExistence type="predicted"/>
<keyword evidence="6" id="KW-1185">Reference proteome</keyword>
<organism evidence="5 6">
    <name type="scientific">Cytospora mali</name>
    <name type="common">Apple Valsa canker fungus</name>
    <name type="synonym">Valsa mali</name>
    <dbReference type="NCBI Taxonomy" id="578113"/>
    <lineage>
        <taxon>Eukaryota</taxon>
        <taxon>Fungi</taxon>
        <taxon>Dikarya</taxon>
        <taxon>Ascomycota</taxon>
        <taxon>Pezizomycotina</taxon>
        <taxon>Sordariomycetes</taxon>
        <taxon>Sordariomycetidae</taxon>
        <taxon>Diaporthales</taxon>
        <taxon>Cytosporaceae</taxon>
        <taxon>Cytospora</taxon>
    </lineage>
</organism>
<dbReference type="Gene3D" id="2.130.10.10">
    <property type="entry name" value="YVTN repeat-like/Quinoprotein amine dehydrogenase"/>
    <property type="match status" value="2"/>
</dbReference>
<dbReference type="AlphaFoldDB" id="A0A194VVL1"/>
<evidence type="ECO:0000256" key="3">
    <source>
        <dbReference type="PROSITE-ProRule" id="PRU00221"/>
    </source>
</evidence>
<evidence type="ECO:0000256" key="2">
    <source>
        <dbReference type="ARBA" id="ARBA00022737"/>
    </source>
</evidence>
<dbReference type="PANTHER" id="PTHR22847">
    <property type="entry name" value="WD40 REPEAT PROTEIN"/>
    <property type="match status" value="1"/>
</dbReference>
<dbReference type="EMBL" id="CM003100">
    <property type="protein sequence ID" value="KUI67928.1"/>
    <property type="molecule type" value="Genomic_DNA"/>
</dbReference>
<feature type="repeat" description="WD" evidence="3">
    <location>
        <begin position="120"/>
        <end position="163"/>
    </location>
</feature>
<evidence type="ECO:0000313" key="5">
    <source>
        <dbReference type="EMBL" id="KUI67928.1"/>
    </source>
</evidence>
<feature type="repeat" description="WD" evidence="3">
    <location>
        <begin position="272"/>
        <end position="302"/>
    </location>
</feature>